<dbReference type="Proteomes" id="UP000236394">
    <property type="component" value="Unassembled WGS sequence"/>
</dbReference>
<gene>
    <name evidence="3" type="ORF">B7R76_03695</name>
</gene>
<evidence type="ECO:0008006" key="5">
    <source>
        <dbReference type="Google" id="ProtNLM"/>
    </source>
</evidence>
<evidence type="ECO:0000256" key="2">
    <source>
        <dbReference type="SAM" id="MobiDB-lite"/>
    </source>
</evidence>
<feature type="compositionally biased region" description="Polar residues" evidence="2">
    <location>
        <begin position="465"/>
        <end position="475"/>
    </location>
</feature>
<dbReference type="GO" id="GO:0030313">
    <property type="term" value="C:cell envelope"/>
    <property type="evidence" value="ECO:0007669"/>
    <property type="project" value="UniProtKB-SubCell"/>
</dbReference>
<dbReference type="AlphaFoldDB" id="A0A2J8B5E9"/>
<sequence length="546" mass="61622">MARLPRQLRGRNYDSPAAATTVTIGAVKRIKLSDKVIIMHTKWKIRKSLAATLLALFLGIEMITQFVRADDTVHQTELSIMFQWGEMNDATAEAGKGRLIKPDSDFGLISQNWVWGTIRHADSKDVEEAFRKIKFKIIDESKNNEEKIVSGVFPENNTITSVSLGKYDSSHTYKVSVVNETVPSPYFITYNAEAKKAEFADDVFYFTWKPSENKKSTHHMKCIRMDALEIIYAKDEAVAKECFSYSQPKTADGSWTSKGDWQFKYNEKNIHARLRVKNNAIQFPADNPTKTGVTFASWQFYVNRKPDNKPYTSFDRMGDMPIENLPVFYSPFNKQTTTYPYIFALLRDNQGVNTFEDKCGTQYGLISHTFVVFPKWKKSASYTVTFINENLDYAKVEVQAGHAIKDPGAGAQKMPADPSKNGYKFMGWNLRQDGKGAAFTADTVVNSDMKVYAIYDKLPVPQPSLNTVPHPTNGSIFPVTQVPECPTDPRQQQHHQHQQQRQPDKNNDETVPKTGEATSCGALLLAMSGTTALIIGLRKKIISQVK</sequence>
<reference evidence="4" key="1">
    <citation type="submission" date="2017-04" db="EMBL/GenBank/DDBJ databases">
        <authorList>
            <person name="Bumgarner R.E."/>
            <person name="Fredricks D.N."/>
            <person name="Srinivasan S."/>
        </authorList>
    </citation>
    <scope>NUCLEOTIDE SEQUENCE [LARGE SCALE GENOMIC DNA]</scope>
    <source>
        <strain evidence="4">KA00405</strain>
    </source>
</reference>
<evidence type="ECO:0000313" key="4">
    <source>
        <dbReference type="Proteomes" id="UP000236394"/>
    </source>
</evidence>
<accession>A0A2J8B5E9</accession>
<dbReference type="InterPro" id="IPR042229">
    <property type="entry name" value="Listeria/Bacterioides_rpt_sf"/>
</dbReference>
<comment type="subcellular location">
    <subcellularLocation>
        <location evidence="1">Cell envelope</location>
    </subcellularLocation>
</comment>
<proteinExistence type="predicted"/>
<name>A0A2J8B5E9_9FIRM</name>
<dbReference type="EMBL" id="NBZD01000001">
    <property type="protein sequence ID" value="PNH19982.1"/>
    <property type="molecule type" value="Genomic_DNA"/>
</dbReference>
<dbReference type="Gene3D" id="2.60.40.4270">
    <property type="entry name" value="Listeria-Bacteroides repeat domain"/>
    <property type="match status" value="1"/>
</dbReference>
<dbReference type="InterPro" id="IPR013378">
    <property type="entry name" value="InlB-like_B-rpt"/>
</dbReference>
<protein>
    <recommendedName>
        <fullName evidence="5">Repeat protein</fullName>
    </recommendedName>
</protein>
<feature type="region of interest" description="Disordered" evidence="2">
    <location>
        <begin position="465"/>
        <end position="515"/>
    </location>
</feature>
<organism evidence="3 4">
    <name type="scientific">Mageeibacillus indolicus</name>
    <dbReference type="NCBI Taxonomy" id="884684"/>
    <lineage>
        <taxon>Bacteria</taxon>
        <taxon>Bacillati</taxon>
        <taxon>Bacillota</taxon>
        <taxon>Clostridia</taxon>
        <taxon>Eubacteriales</taxon>
        <taxon>Oscillospiraceae</taxon>
        <taxon>Mageeibacillus</taxon>
    </lineage>
</organism>
<dbReference type="Pfam" id="PF09479">
    <property type="entry name" value="Flg_new"/>
    <property type="match status" value="1"/>
</dbReference>
<feature type="compositionally biased region" description="Basic and acidic residues" evidence="2">
    <location>
        <begin position="502"/>
        <end position="511"/>
    </location>
</feature>
<evidence type="ECO:0000256" key="1">
    <source>
        <dbReference type="ARBA" id="ARBA00004196"/>
    </source>
</evidence>
<evidence type="ECO:0000313" key="3">
    <source>
        <dbReference type="EMBL" id="PNH19982.1"/>
    </source>
</evidence>
<comment type="caution">
    <text evidence="3">The sequence shown here is derived from an EMBL/GenBank/DDBJ whole genome shotgun (WGS) entry which is preliminary data.</text>
</comment>